<dbReference type="AlphaFoldDB" id="A0A437RQV6"/>
<evidence type="ECO:0000313" key="11">
    <source>
        <dbReference type="EMBL" id="RVU49176.1"/>
    </source>
</evidence>
<organism evidence="11 12">
    <name type="scientific">Rubrivivax rivuli</name>
    <dbReference type="NCBI Taxonomy" id="1862385"/>
    <lineage>
        <taxon>Bacteria</taxon>
        <taxon>Pseudomonadati</taxon>
        <taxon>Pseudomonadota</taxon>
        <taxon>Betaproteobacteria</taxon>
        <taxon>Burkholderiales</taxon>
        <taxon>Sphaerotilaceae</taxon>
        <taxon>Rubrivivax</taxon>
    </lineage>
</organism>
<keyword evidence="1" id="KW-0031">Aminopeptidase</keyword>
<evidence type="ECO:0000256" key="7">
    <source>
        <dbReference type="PIRSR" id="PIRSR036685-1"/>
    </source>
</evidence>
<dbReference type="PANTHER" id="PTHR12147:SF56">
    <property type="entry name" value="AMINOPEPTIDASE YDR415C-RELATED"/>
    <property type="match status" value="1"/>
</dbReference>
<reference evidence="11 12" key="1">
    <citation type="submission" date="2019-01" db="EMBL/GenBank/DDBJ databases">
        <authorList>
            <person name="Chen W.-M."/>
        </authorList>
    </citation>
    <scope>NUCLEOTIDE SEQUENCE [LARGE SCALE GENOMIC DNA]</scope>
    <source>
        <strain evidence="11 12">KYPY4</strain>
    </source>
</reference>
<feature type="binding site" evidence="7">
    <location>
        <position position="317"/>
    </location>
    <ligand>
        <name>Zn(2+)</name>
        <dbReference type="ChEBI" id="CHEBI:29105"/>
        <label>1</label>
    </ligand>
</feature>
<keyword evidence="8" id="KW-1015">Disulfide bond</keyword>
<evidence type="ECO:0000256" key="9">
    <source>
        <dbReference type="SAM" id="SignalP"/>
    </source>
</evidence>
<feature type="binding site" evidence="7">
    <location>
        <position position="394"/>
    </location>
    <ligand>
        <name>Zn(2+)</name>
        <dbReference type="ChEBI" id="CHEBI:29105"/>
        <label>2</label>
        <note>catalytic</note>
    </ligand>
</feature>
<gene>
    <name evidence="11" type="ORF">EOE66_00905</name>
</gene>
<feature type="chain" id="PRO_5019437976" evidence="9">
    <location>
        <begin position="37"/>
        <end position="457"/>
    </location>
</feature>
<evidence type="ECO:0000256" key="5">
    <source>
        <dbReference type="ARBA" id="ARBA00022801"/>
    </source>
</evidence>
<evidence type="ECO:0000256" key="3">
    <source>
        <dbReference type="ARBA" id="ARBA00022723"/>
    </source>
</evidence>
<dbReference type="InterPro" id="IPR007484">
    <property type="entry name" value="Peptidase_M28"/>
</dbReference>
<dbReference type="Gene3D" id="3.40.630.10">
    <property type="entry name" value="Zn peptidases"/>
    <property type="match status" value="1"/>
</dbReference>
<evidence type="ECO:0000256" key="8">
    <source>
        <dbReference type="PIRSR" id="PIRSR036685-2"/>
    </source>
</evidence>
<feature type="binding site" evidence="7">
    <location>
        <position position="236"/>
    </location>
    <ligand>
        <name>Zn(2+)</name>
        <dbReference type="ChEBI" id="CHEBI:29105"/>
        <label>1</label>
    </ligand>
</feature>
<dbReference type="InterPro" id="IPR045175">
    <property type="entry name" value="M28_fam"/>
</dbReference>
<dbReference type="GO" id="GO:0046872">
    <property type="term" value="F:metal ion binding"/>
    <property type="evidence" value="ECO:0007669"/>
    <property type="project" value="UniProtKB-KW"/>
</dbReference>
<dbReference type="PIRSF" id="PIRSF036685">
    <property type="entry name" value="BacLeuNPeptidase"/>
    <property type="match status" value="1"/>
</dbReference>
<feature type="signal peptide" evidence="9">
    <location>
        <begin position="1"/>
        <end position="36"/>
    </location>
</feature>
<dbReference type="OrthoDB" id="9789219at2"/>
<feature type="binding site" evidence="7">
    <location>
        <position position="255"/>
    </location>
    <ligand>
        <name>Zn(2+)</name>
        <dbReference type="ChEBI" id="CHEBI:29105"/>
        <label>1</label>
    </ligand>
</feature>
<dbReference type="EMBL" id="SACR01000001">
    <property type="protein sequence ID" value="RVU49176.1"/>
    <property type="molecule type" value="Genomic_DNA"/>
</dbReference>
<dbReference type="Pfam" id="PF04389">
    <property type="entry name" value="Peptidase_M28"/>
    <property type="match status" value="1"/>
</dbReference>
<evidence type="ECO:0000259" key="10">
    <source>
        <dbReference type="Pfam" id="PF04389"/>
    </source>
</evidence>
<proteinExistence type="predicted"/>
<feature type="disulfide bond" evidence="8">
    <location>
        <begin position="361"/>
        <end position="365"/>
    </location>
</feature>
<comment type="caution">
    <text evidence="11">The sequence shown here is derived from an EMBL/GenBank/DDBJ whole genome shotgun (WGS) entry which is preliminary data.</text>
</comment>
<dbReference type="GO" id="GO:0006508">
    <property type="term" value="P:proteolysis"/>
    <property type="evidence" value="ECO:0007669"/>
    <property type="project" value="UniProtKB-KW"/>
</dbReference>
<evidence type="ECO:0000256" key="2">
    <source>
        <dbReference type="ARBA" id="ARBA00022670"/>
    </source>
</evidence>
<evidence type="ECO:0000256" key="4">
    <source>
        <dbReference type="ARBA" id="ARBA00022729"/>
    </source>
</evidence>
<dbReference type="SUPFAM" id="SSF53187">
    <property type="entry name" value="Zn-dependent exopeptidases"/>
    <property type="match status" value="1"/>
</dbReference>
<comment type="cofactor">
    <cofactor evidence="7">
        <name>Zn(2+)</name>
        <dbReference type="ChEBI" id="CHEBI:29105"/>
    </cofactor>
    <text evidence="7">Binds 2 Zn(2+) ions per subunit.</text>
</comment>
<evidence type="ECO:0000313" key="12">
    <source>
        <dbReference type="Proteomes" id="UP000285575"/>
    </source>
</evidence>
<keyword evidence="12" id="KW-1185">Reference proteome</keyword>
<dbReference type="InterPro" id="IPR012189">
    <property type="entry name" value="Pept_M28E_Ap1"/>
</dbReference>
<keyword evidence="5 11" id="KW-0378">Hydrolase</keyword>
<feature type="binding site" evidence="7">
    <location>
        <position position="290"/>
    </location>
    <ligand>
        <name>Zn(2+)</name>
        <dbReference type="ChEBI" id="CHEBI:29105"/>
        <label>2</label>
        <note>catalytic</note>
    </ligand>
</feature>
<accession>A0A437RQV6</accession>
<protein>
    <submittedName>
        <fullName evidence="11">M20/M25/M40 family metallo-hydrolase</fullName>
    </submittedName>
</protein>
<keyword evidence="6 7" id="KW-0862">Zinc</keyword>
<evidence type="ECO:0000256" key="1">
    <source>
        <dbReference type="ARBA" id="ARBA00022438"/>
    </source>
</evidence>
<keyword evidence="2" id="KW-0645">Protease</keyword>
<dbReference type="GO" id="GO:0008235">
    <property type="term" value="F:metalloexopeptidase activity"/>
    <property type="evidence" value="ECO:0007669"/>
    <property type="project" value="InterPro"/>
</dbReference>
<dbReference type="Proteomes" id="UP000285575">
    <property type="component" value="Unassembled WGS sequence"/>
</dbReference>
<sequence length="457" mass="48353">MTSRLAARLARASAAPLFAALFAALLAGLVPAAAQAAPVWITVGDDAYRVLQKVAPSARAVATRGVAVNVPVQRGSARLTQAIENVHVVEIDDNMIPTLSLAVHMKLAKCGGFMQHASQAEALAALHRLEGNPEPLLAPSYTIDNQTQVNAMLPQLQASNLLSTITQLSNFQNRRYNSTHGVAASNWLLSHWQSLNPGNRRTIRVRQIPHTWAQPSVEFEILGTGNSGETVVIGAHLDSIAGSGIETSRAPGADDDASGVAGLTEIIRVMMASNYQPKRNIRFIAYAAEEVGLLGSKAIVAQQAGRRDKVVGVMQLDMTAFQGSATDLWIYTDFTNAAQNAFVANLAATYLPTLTVGYDRCGYGCSDHASWHAGGFAVSFPFESSDLTYNRAIHTANDTIATFGNQANHALKFTQLALAFLVELASDATPAVARGEAAAATRKAPGAARAVATTAAQ</sequence>
<evidence type="ECO:0000256" key="6">
    <source>
        <dbReference type="ARBA" id="ARBA00022833"/>
    </source>
</evidence>
<feature type="domain" description="Peptidase M28" evidence="10">
    <location>
        <begin position="226"/>
        <end position="417"/>
    </location>
</feature>
<dbReference type="PANTHER" id="PTHR12147">
    <property type="entry name" value="METALLOPEPTIDASE M28 FAMILY MEMBER"/>
    <property type="match status" value="1"/>
</dbReference>
<keyword evidence="4 9" id="KW-0732">Signal</keyword>
<name>A0A437RQV6_9BURK</name>
<keyword evidence="3 7" id="KW-0479">Metal-binding</keyword>
<dbReference type="GO" id="GO:0004177">
    <property type="term" value="F:aminopeptidase activity"/>
    <property type="evidence" value="ECO:0007669"/>
    <property type="project" value="UniProtKB-KW"/>
</dbReference>